<feature type="compositionally biased region" description="Basic and acidic residues" evidence="1">
    <location>
        <begin position="28"/>
        <end position="48"/>
    </location>
</feature>
<accession>A0A2G9TNT0</accession>
<reference evidence="2 3" key="1">
    <citation type="submission" date="2015-09" db="EMBL/GenBank/DDBJ databases">
        <title>Draft genome of the parasitic nematode Teladorsagia circumcincta isolate WARC Sus (inbred).</title>
        <authorList>
            <person name="Mitreva M."/>
        </authorList>
    </citation>
    <scope>NUCLEOTIDE SEQUENCE [LARGE SCALE GENOMIC DNA]</scope>
    <source>
        <strain evidence="2 3">S</strain>
    </source>
</reference>
<sequence>MIVNVCASSITREPAKQYSNYYYYPTRSERKTSKQPAENKKLLREKAGKPPSVKARAKKFLLKIRHLIVRKIAKASLKV</sequence>
<gene>
    <name evidence="2" type="ORF">TELCIR_18987</name>
</gene>
<evidence type="ECO:0000256" key="1">
    <source>
        <dbReference type="SAM" id="MobiDB-lite"/>
    </source>
</evidence>
<organism evidence="2 3">
    <name type="scientific">Teladorsagia circumcincta</name>
    <name type="common">Brown stomach worm</name>
    <name type="synonym">Ostertagia circumcincta</name>
    <dbReference type="NCBI Taxonomy" id="45464"/>
    <lineage>
        <taxon>Eukaryota</taxon>
        <taxon>Metazoa</taxon>
        <taxon>Ecdysozoa</taxon>
        <taxon>Nematoda</taxon>
        <taxon>Chromadorea</taxon>
        <taxon>Rhabditida</taxon>
        <taxon>Rhabditina</taxon>
        <taxon>Rhabditomorpha</taxon>
        <taxon>Strongyloidea</taxon>
        <taxon>Trichostrongylidae</taxon>
        <taxon>Teladorsagia</taxon>
    </lineage>
</organism>
<evidence type="ECO:0000313" key="3">
    <source>
        <dbReference type="Proteomes" id="UP000230423"/>
    </source>
</evidence>
<name>A0A2G9TNT0_TELCI</name>
<evidence type="ECO:0000313" key="2">
    <source>
        <dbReference type="EMBL" id="PIO59548.1"/>
    </source>
</evidence>
<dbReference type="EMBL" id="KZ357565">
    <property type="protein sequence ID" value="PIO59548.1"/>
    <property type="molecule type" value="Genomic_DNA"/>
</dbReference>
<dbReference type="Proteomes" id="UP000230423">
    <property type="component" value="Unassembled WGS sequence"/>
</dbReference>
<protein>
    <submittedName>
        <fullName evidence="2">Uncharacterized protein</fullName>
    </submittedName>
</protein>
<dbReference type="OrthoDB" id="5852552at2759"/>
<dbReference type="AlphaFoldDB" id="A0A2G9TNT0"/>
<feature type="region of interest" description="Disordered" evidence="1">
    <location>
        <begin position="28"/>
        <end position="51"/>
    </location>
</feature>
<keyword evidence="3" id="KW-1185">Reference proteome</keyword>
<proteinExistence type="predicted"/>